<accession>A0A644YEP0</accession>
<comment type="caution">
    <text evidence="1">The sequence shown here is derived from an EMBL/GenBank/DDBJ whole genome shotgun (WGS) entry which is preliminary data.</text>
</comment>
<dbReference type="InterPro" id="IPR011990">
    <property type="entry name" value="TPR-like_helical_dom_sf"/>
</dbReference>
<protein>
    <submittedName>
        <fullName evidence="1">Uncharacterized protein</fullName>
    </submittedName>
</protein>
<reference evidence="1" key="1">
    <citation type="submission" date="2019-08" db="EMBL/GenBank/DDBJ databases">
        <authorList>
            <person name="Kucharzyk K."/>
            <person name="Murdoch R.W."/>
            <person name="Higgins S."/>
            <person name="Loffler F."/>
        </authorList>
    </citation>
    <scope>NUCLEOTIDE SEQUENCE</scope>
</reference>
<dbReference type="SUPFAM" id="SSF48452">
    <property type="entry name" value="TPR-like"/>
    <property type="match status" value="1"/>
</dbReference>
<dbReference type="AlphaFoldDB" id="A0A644YEP0"/>
<organism evidence="1">
    <name type="scientific">bioreactor metagenome</name>
    <dbReference type="NCBI Taxonomy" id="1076179"/>
    <lineage>
        <taxon>unclassified sequences</taxon>
        <taxon>metagenomes</taxon>
        <taxon>ecological metagenomes</taxon>
    </lineage>
</organism>
<sequence length="62" mass="7379">MRWFDLRRWGMESFSREWKEEGVVVATFTIEKNDPAFTLPVPFDAIEKNSKLEQNKLATPKY</sequence>
<gene>
    <name evidence="1" type="ORF">SDC9_73471</name>
</gene>
<name>A0A644YEP0_9ZZZZ</name>
<dbReference type="Gene3D" id="1.25.40.390">
    <property type="match status" value="1"/>
</dbReference>
<proteinExistence type="predicted"/>
<evidence type="ECO:0000313" key="1">
    <source>
        <dbReference type="EMBL" id="MPM26966.1"/>
    </source>
</evidence>
<dbReference type="EMBL" id="VSSQ01004872">
    <property type="protein sequence ID" value="MPM26966.1"/>
    <property type="molecule type" value="Genomic_DNA"/>
</dbReference>